<sequence>MMDELRQVEAMISLSESGLTSSDKPLPPPETTIPSILPRAFLLLDSHLVVTGFAMTQVAQGALISLDGLQNI</sequence>
<reference evidence="2" key="1">
    <citation type="journal article" date="2017" name="Nat. Ecol. Evol.">
        <title>Genome expansion and lineage-specific genetic innovations in the forest pathogenic fungi Armillaria.</title>
        <authorList>
            <person name="Sipos G."/>
            <person name="Prasanna A.N."/>
            <person name="Walter M.C."/>
            <person name="O'Connor E."/>
            <person name="Balint B."/>
            <person name="Krizsan K."/>
            <person name="Kiss B."/>
            <person name="Hess J."/>
            <person name="Varga T."/>
            <person name="Slot J."/>
            <person name="Riley R."/>
            <person name="Boka B."/>
            <person name="Rigling D."/>
            <person name="Barry K."/>
            <person name="Lee J."/>
            <person name="Mihaltcheva S."/>
            <person name="LaButti K."/>
            <person name="Lipzen A."/>
            <person name="Waldron R."/>
            <person name="Moloney N.M."/>
            <person name="Sperisen C."/>
            <person name="Kredics L."/>
            <person name="Vagvoelgyi C."/>
            <person name="Patrignani A."/>
            <person name="Fitzpatrick D."/>
            <person name="Nagy I."/>
            <person name="Doyle S."/>
            <person name="Anderson J.B."/>
            <person name="Grigoriev I.V."/>
            <person name="Gueldener U."/>
            <person name="Muensterkoetter M."/>
            <person name="Nagy L.G."/>
        </authorList>
    </citation>
    <scope>NUCLEOTIDE SEQUENCE [LARGE SCALE GENOMIC DNA]</scope>
    <source>
        <strain evidence="2">Ar21-2</strain>
    </source>
</reference>
<protein>
    <submittedName>
        <fullName evidence="1">Uncharacterized protein</fullName>
    </submittedName>
</protein>
<proteinExistence type="predicted"/>
<evidence type="ECO:0000313" key="1">
    <source>
        <dbReference type="EMBL" id="PBL02811.1"/>
    </source>
</evidence>
<dbReference type="AlphaFoldDB" id="A0A2H3E8Z7"/>
<gene>
    <name evidence="1" type="ORF">ARMGADRAFT_272924</name>
</gene>
<dbReference type="InParanoid" id="A0A2H3E8Z7"/>
<keyword evidence="2" id="KW-1185">Reference proteome</keyword>
<dbReference type="Proteomes" id="UP000217790">
    <property type="component" value="Unassembled WGS sequence"/>
</dbReference>
<accession>A0A2H3E8Z7</accession>
<organism evidence="1 2">
    <name type="scientific">Armillaria gallica</name>
    <name type="common">Bulbous honey fungus</name>
    <name type="synonym">Armillaria bulbosa</name>
    <dbReference type="NCBI Taxonomy" id="47427"/>
    <lineage>
        <taxon>Eukaryota</taxon>
        <taxon>Fungi</taxon>
        <taxon>Dikarya</taxon>
        <taxon>Basidiomycota</taxon>
        <taxon>Agaricomycotina</taxon>
        <taxon>Agaricomycetes</taxon>
        <taxon>Agaricomycetidae</taxon>
        <taxon>Agaricales</taxon>
        <taxon>Marasmiineae</taxon>
        <taxon>Physalacriaceae</taxon>
        <taxon>Armillaria</taxon>
    </lineage>
</organism>
<evidence type="ECO:0000313" key="2">
    <source>
        <dbReference type="Proteomes" id="UP000217790"/>
    </source>
</evidence>
<dbReference type="EMBL" id="KZ293645">
    <property type="protein sequence ID" value="PBL02811.1"/>
    <property type="molecule type" value="Genomic_DNA"/>
</dbReference>
<dbReference type="OrthoDB" id="10542894at2759"/>
<name>A0A2H3E8Z7_ARMGA</name>